<dbReference type="Gene3D" id="1.50.10.20">
    <property type="match status" value="1"/>
</dbReference>
<keyword evidence="7" id="KW-0862">Zinc</keyword>
<dbReference type="AlphaFoldDB" id="A0A8T2WSB2"/>
<dbReference type="Proteomes" id="UP000807159">
    <property type="component" value="Chromosome 17"/>
</dbReference>
<feature type="transmembrane region" description="Helical" evidence="8">
    <location>
        <begin position="165"/>
        <end position="189"/>
    </location>
</feature>
<evidence type="ECO:0000256" key="2">
    <source>
        <dbReference type="ARBA" id="ARBA00010497"/>
    </source>
</evidence>
<evidence type="ECO:0000256" key="6">
    <source>
        <dbReference type="ARBA" id="ARBA00022737"/>
    </source>
</evidence>
<dbReference type="PANTHER" id="PTHR11774">
    <property type="entry name" value="GERANYLGERANYL TRANSFERASE TYPE BETA SUBUNIT"/>
    <property type="match status" value="1"/>
</dbReference>
<reference evidence="10" key="1">
    <citation type="journal article" date="2021" name="J. Hered.">
        <title>Genome Assembly of Salicaceae Populus deltoides (Eastern Cottonwood) I-69 Based on Nanopore Sequencing and Hi-C Technologies.</title>
        <authorList>
            <person name="Bai S."/>
            <person name="Wu H."/>
            <person name="Zhang J."/>
            <person name="Pan Z."/>
            <person name="Zhao W."/>
            <person name="Li Z."/>
            <person name="Tong C."/>
        </authorList>
    </citation>
    <scope>NUCLEOTIDE SEQUENCE</scope>
    <source>
        <tissue evidence="10">Leaf</tissue>
    </source>
</reference>
<keyword evidence="4" id="KW-0808">Transferase</keyword>
<sequence>MESGGETVTQVEQWSVEDRVFRIYNLFANIPPVGQTTMLELQRDEHIKYLNEGLKQLGPSFVALDSSRPWLCYWIIHSMALLGESLDYQLENNAIDFLNRCQDPNGGFGGGPGQMPHLATTYAAVNSIVTLGGQKALSSINRDKLYNFLLRMKDPSGAFRCDFKFVLAVPMKLIFSLISFIIVCTYVCYSDWSIISYLKLHNFEFLLSSACLFFPCSSLLFLCTTLEAVLDLNFWWCQGTCGVGLKGLGINVSTRVILVRFHI</sequence>
<evidence type="ECO:0000256" key="5">
    <source>
        <dbReference type="ARBA" id="ARBA00022723"/>
    </source>
</evidence>
<keyword evidence="3" id="KW-0637">Prenyltransferase</keyword>
<keyword evidence="8" id="KW-1133">Transmembrane helix</keyword>
<keyword evidence="8" id="KW-0812">Transmembrane</keyword>
<evidence type="ECO:0000256" key="8">
    <source>
        <dbReference type="SAM" id="Phobius"/>
    </source>
</evidence>
<dbReference type="InterPro" id="IPR001330">
    <property type="entry name" value="Prenyltrans"/>
</dbReference>
<keyword evidence="8" id="KW-0472">Membrane</keyword>
<keyword evidence="11" id="KW-1185">Reference proteome</keyword>
<dbReference type="InterPro" id="IPR045089">
    <property type="entry name" value="PGGT1B-like"/>
</dbReference>
<evidence type="ECO:0000256" key="7">
    <source>
        <dbReference type="ARBA" id="ARBA00022833"/>
    </source>
</evidence>
<dbReference type="InterPro" id="IPR008930">
    <property type="entry name" value="Terpenoid_cyclase/PrenylTrfase"/>
</dbReference>
<keyword evidence="5" id="KW-0479">Metal-binding</keyword>
<dbReference type="GO" id="GO:0005965">
    <property type="term" value="C:protein farnesyltransferase complex"/>
    <property type="evidence" value="ECO:0007669"/>
    <property type="project" value="TreeGrafter"/>
</dbReference>
<feature type="transmembrane region" description="Helical" evidence="8">
    <location>
        <begin position="201"/>
        <end position="222"/>
    </location>
</feature>
<feature type="domain" description="Prenyltransferase alpha-alpha toroid" evidence="9">
    <location>
        <begin position="41"/>
        <end position="162"/>
    </location>
</feature>
<keyword evidence="6" id="KW-0677">Repeat</keyword>
<evidence type="ECO:0000313" key="10">
    <source>
        <dbReference type="EMBL" id="KAH8483796.1"/>
    </source>
</evidence>
<gene>
    <name evidence="10" type="ORF">H0E87_028275</name>
</gene>
<evidence type="ECO:0000256" key="4">
    <source>
        <dbReference type="ARBA" id="ARBA00022679"/>
    </source>
</evidence>
<comment type="caution">
    <text evidence="10">The sequence shown here is derived from an EMBL/GenBank/DDBJ whole genome shotgun (WGS) entry which is preliminary data.</text>
</comment>
<accession>A0A8T2WSB2</accession>
<evidence type="ECO:0000259" key="9">
    <source>
        <dbReference type="Pfam" id="PF00432"/>
    </source>
</evidence>
<dbReference type="PANTHER" id="PTHR11774:SF6">
    <property type="entry name" value="PROTEIN FARNESYLTRANSFERASE SUBUNIT BETA"/>
    <property type="match status" value="1"/>
</dbReference>
<dbReference type="EMBL" id="JACEGQ020000017">
    <property type="protein sequence ID" value="KAH8483796.1"/>
    <property type="molecule type" value="Genomic_DNA"/>
</dbReference>
<evidence type="ECO:0000313" key="11">
    <source>
        <dbReference type="Proteomes" id="UP000807159"/>
    </source>
</evidence>
<protein>
    <recommendedName>
        <fullName evidence="9">Prenyltransferase alpha-alpha toroid domain-containing protein</fullName>
    </recommendedName>
</protein>
<evidence type="ECO:0000256" key="3">
    <source>
        <dbReference type="ARBA" id="ARBA00022602"/>
    </source>
</evidence>
<comment type="similarity">
    <text evidence="2">Belongs to the protein prenyltransferase subunit beta family.</text>
</comment>
<dbReference type="Pfam" id="PF00432">
    <property type="entry name" value="Prenyltrans"/>
    <property type="match status" value="1"/>
</dbReference>
<name>A0A8T2WSB2_POPDE</name>
<dbReference type="SUPFAM" id="SSF48239">
    <property type="entry name" value="Terpenoid cyclases/Protein prenyltransferases"/>
    <property type="match status" value="1"/>
</dbReference>
<dbReference type="GO" id="GO:0004660">
    <property type="term" value="F:protein farnesyltransferase activity"/>
    <property type="evidence" value="ECO:0007669"/>
    <property type="project" value="TreeGrafter"/>
</dbReference>
<organism evidence="10 11">
    <name type="scientific">Populus deltoides</name>
    <name type="common">Eastern poplar</name>
    <name type="synonym">Eastern cottonwood</name>
    <dbReference type="NCBI Taxonomy" id="3696"/>
    <lineage>
        <taxon>Eukaryota</taxon>
        <taxon>Viridiplantae</taxon>
        <taxon>Streptophyta</taxon>
        <taxon>Embryophyta</taxon>
        <taxon>Tracheophyta</taxon>
        <taxon>Spermatophyta</taxon>
        <taxon>Magnoliopsida</taxon>
        <taxon>eudicotyledons</taxon>
        <taxon>Gunneridae</taxon>
        <taxon>Pentapetalae</taxon>
        <taxon>rosids</taxon>
        <taxon>fabids</taxon>
        <taxon>Malpighiales</taxon>
        <taxon>Salicaceae</taxon>
        <taxon>Saliceae</taxon>
        <taxon>Populus</taxon>
    </lineage>
</organism>
<dbReference type="GO" id="GO:0046872">
    <property type="term" value="F:metal ion binding"/>
    <property type="evidence" value="ECO:0007669"/>
    <property type="project" value="UniProtKB-KW"/>
</dbReference>
<proteinExistence type="inferred from homology"/>
<comment type="cofactor">
    <cofactor evidence="1">
        <name>Zn(2+)</name>
        <dbReference type="ChEBI" id="CHEBI:29105"/>
    </cofactor>
</comment>
<evidence type="ECO:0000256" key="1">
    <source>
        <dbReference type="ARBA" id="ARBA00001947"/>
    </source>
</evidence>